<feature type="transmembrane region" description="Helical" evidence="9">
    <location>
        <begin position="126"/>
        <end position="149"/>
    </location>
</feature>
<keyword evidence="7 9" id="KW-1133">Transmembrane helix</keyword>
<organism evidence="11 12">
    <name type="scientific">Paenibacillus roseus</name>
    <dbReference type="NCBI Taxonomy" id="2798579"/>
    <lineage>
        <taxon>Bacteria</taxon>
        <taxon>Bacillati</taxon>
        <taxon>Bacillota</taxon>
        <taxon>Bacilli</taxon>
        <taxon>Bacillales</taxon>
        <taxon>Paenibacillaceae</taxon>
        <taxon>Paenibacillus</taxon>
    </lineage>
</organism>
<evidence type="ECO:0000256" key="1">
    <source>
        <dbReference type="ARBA" id="ARBA00004651"/>
    </source>
</evidence>
<evidence type="ECO:0000256" key="5">
    <source>
        <dbReference type="ARBA" id="ARBA00022597"/>
    </source>
</evidence>
<comment type="caution">
    <text evidence="11">The sequence shown here is derived from an EMBL/GenBank/DDBJ whole genome shotgun (WGS) entry which is preliminary data.</text>
</comment>
<dbReference type="PANTHER" id="PTHR32243:SF50">
    <property type="entry name" value="MALTOSE_MALTODEXTRIN TRANSPORT SYSTEM PERMEASE PROTEIN MALG"/>
    <property type="match status" value="1"/>
</dbReference>
<evidence type="ECO:0000256" key="6">
    <source>
        <dbReference type="ARBA" id="ARBA00022692"/>
    </source>
</evidence>
<dbReference type="GO" id="GO:0055085">
    <property type="term" value="P:transmembrane transport"/>
    <property type="evidence" value="ECO:0007669"/>
    <property type="project" value="InterPro"/>
</dbReference>
<keyword evidence="8 9" id="KW-0472">Membrane</keyword>
<dbReference type="PROSITE" id="PS50928">
    <property type="entry name" value="ABC_TM1"/>
    <property type="match status" value="1"/>
</dbReference>
<dbReference type="InterPro" id="IPR000515">
    <property type="entry name" value="MetI-like"/>
</dbReference>
<protein>
    <submittedName>
        <fullName evidence="11">Carbohydrate ABC transporter permease</fullName>
    </submittedName>
</protein>
<proteinExistence type="inferred from homology"/>
<reference evidence="11" key="1">
    <citation type="submission" date="2020-12" db="EMBL/GenBank/DDBJ databases">
        <authorList>
            <person name="Huq M.A."/>
        </authorList>
    </citation>
    <scope>NUCLEOTIDE SEQUENCE</scope>
    <source>
        <strain evidence="11">MAHUQ-46</strain>
    </source>
</reference>
<feature type="transmembrane region" description="Helical" evidence="9">
    <location>
        <begin position="7"/>
        <end position="28"/>
    </location>
</feature>
<dbReference type="PANTHER" id="PTHR32243">
    <property type="entry name" value="MALTOSE TRANSPORT SYSTEM PERMEASE-RELATED"/>
    <property type="match status" value="1"/>
</dbReference>
<dbReference type="Gene3D" id="1.10.3720.10">
    <property type="entry name" value="MetI-like"/>
    <property type="match status" value="1"/>
</dbReference>
<evidence type="ECO:0000313" key="12">
    <source>
        <dbReference type="Proteomes" id="UP000640274"/>
    </source>
</evidence>
<evidence type="ECO:0000256" key="9">
    <source>
        <dbReference type="RuleBase" id="RU363032"/>
    </source>
</evidence>
<evidence type="ECO:0000256" key="7">
    <source>
        <dbReference type="ARBA" id="ARBA00022989"/>
    </source>
</evidence>
<evidence type="ECO:0000313" key="11">
    <source>
        <dbReference type="EMBL" id="MBJ6362676.1"/>
    </source>
</evidence>
<evidence type="ECO:0000256" key="3">
    <source>
        <dbReference type="ARBA" id="ARBA00022448"/>
    </source>
</evidence>
<dbReference type="EMBL" id="JAELUP010000089">
    <property type="protein sequence ID" value="MBJ6362676.1"/>
    <property type="molecule type" value="Genomic_DNA"/>
</dbReference>
<evidence type="ECO:0000259" key="10">
    <source>
        <dbReference type="PROSITE" id="PS50928"/>
    </source>
</evidence>
<keyword evidence="12" id="KW-1185">Reference proteome</keyword>
<comment type="subcellular location">
    <subcellularLocation>
        <location evidence="1 9">Cell membrane</location>
        <topology evidence="1 9">Multi-pass membrane protein</topology>
    </subcellularLocation>
</comment>
<evidence type="ECO:0000256" key="2">
    <source>
        <dbReference type="ARBA" id="ARBA00009047"/>
    </source>
</evidence>
<dbReference type="AlphaFoldDB" id="A0A934J8K4"/>
<name>A0A934J8K4_9BACL</name>
<gene>
    <name evidence="11" type="ORF">JFN88_15765</name>
</gene>
<feature type="transmembrane region" description="Helical" evidence="9">
    <location>
        <begin position="100"/>
        <end position="120"/>
    </location>
</feature>
<keyword evidence="3 9" id="KW-0813">Transport</keyword>
<evidence type="ECO:0000256" key="4">
    <source>
        <dbReference type="ARBA" id="ARBA00022475"/>
    </source>
</evidence>
<accession>A0A934J8K4</accession>
<dbReference type="SUPFAM" id="SSF161098">
    <property type="entry name" value="MetI-like"/>
    <property type="match status" value="1"/>
</dbReference>
<dbReference type="Proteomes" id="UP000640274">
    <property type="component" value="Unassembled WGS sequence"/>
</dbReference>
<dbReference type="CDD" id="cd06261">
    <property type="entry name" value="TM_PBP2"/>
    <property type="match status" value="1"/>
</dbReference>
<sequence length="267" mass="30112">MRWIKELFLYLVSFIMLAPFVWLIIASFKTNRELFAEPFGLPENWMFDNYIAVMTRHPVTTYFLNSVIVSVVSTLLALLLATLASYIFTYTFRWRSYWQLLLVGGILVPTNAFMVPYYFIVKWIGFYDSLFGIALVYAGISLPLSVLIIKNYMNTIPPELSEAAFIDGAGVHRTFTRIILPLSCPGVVTASIFLMVTAWNELMYANLLTQSEGTRTLQVAIRFFLTTFQANYPQAFAAMILAIVPSIVIYALLSEKIIGGLTAGAVK</sequence>
<comment type="similarity">
    <text evidence="2">Belongs to the binding-protein-dependent transport system permease family. MalFG subfamily.</text>
</comment>
<evidence type="ECO:0000256" key="8">
    <source>
        <dbReference type="ARBA" id="ARBA00023136"/>
    </source>
</evidence>
<dbReference type="RefSeq" id="WP_199020220.1">
    <property type="nucleotide sequence ID" value="NZ_JAELUP010000089.1"/>
</dbReference>
<dbReference type="InterPro" id="IPR035906">
    <property type="entry name" value="MetI-like_sf"/>
</dbReference>
<keyword evidence="4" id="KW-1003">Cell membrane</keyword>
<feature type="transmembrane region" description="Helical" evidence="9">
    <location>
        <begin position="62"/>
        <end position="88"/>
    </location>
</feature>
<dbReference type="InterPro" id="IPR050901">
    <property type="entry name" value="BP-dep_ABC_trans_perm"/>
</dbReference>
<keyword evidence="5" id="KW-0762">Sugar transport</keyword>
<feature type="transmembrane region" description="Helical" evidence="9">
    <location>
        <begin position="232"/>
        <end position="253"/>
    </location>
</feature>
<feature type="domain" description="ABC transmembrane type-1" evidence="10">
    <location>
        <begin position="63"/>
        <end position="253"/>
    </location>
</feature>
<keyword evidence="6 9" id="KW-0812">Transmembrane</keyword>
<feature type="transmembrane region" description="Helical" evidence="9">
    <location>
        <begin position="178"/>
        <end position="199"/>
    </location>
</feature>
<dbReference type="Pfam" id="PF00528">
    <property type="entry name" value="BPD_transp_1"/>
    <property type="match status" value="1"/>
</dbReference>
<dbReference type="GO" id="GO:0005886">
    <property type="term" value="C:plasma membrane"/>
    <property type="evidence" value="ECO:0007669"/>
    <property type="project" value="UniProtKB-SubCell"/>
</dbReference>